<keyword evidence="12" id="KW-0997">Cell inner membrane</keyword>
<evidence type="ECO:0000256" key="10">
    <source>
        <dbReference type="ARBA" id="ARBA00048540"/>
    </source>
</evidence>
<keyword evidence="8 11" id="KW-0460">Magnesium</keyword>
<name>A0ABV1H8N2_9FIRM</name>
<keyword evidence="12" id="KW-1003">Cell membrane</keyword>
<evidence type="ECO:0000256" key="4">
    <source>
        <dbReference type="ARBA" id="ARBA00022630"/>
    </source>
</evidence>
<evidence type="ECO:0000256" key="1">
    <source>
        <dbReference type="ARBA" id="ARBA00001946"/>
    </source>
</evidence>
<comment type="similarity">
    <text evidence="11 12">Belongs to the ApbE family.</text>
</comment>
<evidence type="ECO:0000256" key="8">
    <source>
        <dbReference type="ARBA" id="ARBA00022842"/>
    </source>
</evidence>
<keyword evidence="6 11" id="KW-0479">Metal-binding</keyword>
<keyword evidence="12" id="KW-0732">Signal</keyword>
<feature type="chain" id="PRO_5045006009" description="FAD:protein FMN transferase" evidence="12">
    <location>
        <begin position="20"/>
        <end position="331"/>
    </location>
</feature>
<organism evidence="13 14">
    <name type="scientific">Lachnospira intestinalis</name>
    <dbReference type="NCBI Taxonomy" id="3133158"/>
    <lineage>
        <taxon>Bacteria</taxon>
        <taxon>Bacillati</taxon>
        <taxon>Bacillota</taxon>
        <taxon>Clostridia</taxon>
        <taxon>Lachnospirales</taxon>
        <taxon>Lachnospiraceae</taxon>
        <taxon>Lachnospira</taxon>
    </lineage>
</organism>
<dbReference type="InterPro" id="IPR024932">
    <property type="entry name" value="ApbE"/>
</dbReference>
<protein>
    <recommendedName>
        <fullName evidence="3 11">FAD:protein FMN transferase</fullName>
        <ecNumber evidence="2 11">2.7.1.180</ecNumber>
    </recommendedName>
    <alternativeName>
        <fullName evidence="9 11">Flavin transferase</fullName>
    </alternativeName>
</protein>
<proteinExistence type="inferred from homology"/>
<comment type="caution">
    <text evidence="13">The sequence shown here is derived from an EMBL/GenBank/DDBJ whole genome shotgun (WGS) entry which is preliminary data.</text>
</comment>
<dbReference type="SUPFAM" id="SSF143631">
    <property type="entry name" value="ApbE-like"/>
    <property type="match status" value="1"/>
</dbReference>
<sequence length="331" mass="36184">MKTAFFTPLLILCMLSACGCQTRLSDPVTVTGYKLNTYVQISSYINVSRSVLNGCLDLCDTYEQLCSRTLESSTLYAVNHHQTDEIPAELGELIATGLDYCRISDGAFDITIGSVSQLWDFTAEQPAVPDAAAIANALQYVDYTKVELTPLENGNYRITMPEGTILDLGAIAKGYIADKIKDYLLAHDITSAMINLGGNVLCVGGKSDSKDFTVGVKKPFTQSNELLLTLNLRDCSVVSSGTYERYFYENDTFYHHILNPATGYPYDNRLTDVTILSAVSLDGDCLSTTCFALGLDDGLALIESLDNIEAVFVTTDGSIYYSSGMSRYLNE</sequence>
<dbReference type="Gene3D" id="3.10.520.10">
    <property type="entry name" value="ApbE-like domains"/>
    <property type="match status" value="1"/>
</dbReference>
<evidence type="ECO:0000256" key="11">
    <source>
        <dbReference type="PIRNR" id="PIRNR006268"/>
    </source>
</evidence>
<dbReference type="PIRSF" id="PIRSF006268">
    <property type="entry name" value="ApbE"/>
    <property type="match status" value="1"/>
</dbReference>
<dbReference type="PROSITE" id="PS51257">
    <property type="entry name" value="PROKAR_LIPOPROTEIN"/>
    <property type="match status" value="1"/>
</dbReference>
<evidence type="ECO:0000256" key="2">
    <source>
        <dbReference type="ARBA" id="ARBA00011955"/>
    </source>
</evidence>
<accession>A0ABV1H8N2</accession>
<evidence type="ECO:0000256" key="12">
    <source>
        <dbReference type="RuleBase" id="RU363002"/>
    </source>
</evidence>
<dbReference type="PANTHER" id="PTHR30040">
    <property type="entry name" value="THIAMINE BIOSYNTHESIS LIPOPROTEIN APBE"/>
    <property type="match status" value="1"/>
</dbReference>
<keyword evidence="12" id="KW-0449">Lipoprotein</keyword>
<dbReference type="GO" id="GO:0016740">
    <property type="term" value="F:transferase activity"/>
    <property type="evidence" value="ECO:0007669"/>
    <property type="project" value="UniProtKB-KW"/>
</dbReference>
<dbReference type="Proteomes" id="UP001546774">
    <property type="component" value="Unassembled WGS sequence"/>
</dbReference>
<dbReference type="EC" id="2.7.1.180" evidence="2 11"/>
<dbReference type="PANTHER" id="PTHR30040:SF2">
    <property type="entry name" value="FAD:PROTEIN FMN TRANSFERASE"/>
    <property type="match status" value="1"/>
</dbReference>
<comment type="subcellular location">
    <subcellularLocation>
        <location evidence="12">Cell inner membrane</location>
        <topology evidence="12">Lipid-anchor</topology>
        <orientation evidence="12">Periplasmic side</orientation>
    </subcellularLocation>
</comment>
<evidence type="ECO:0000256" key="3">
    <source>
        <dbReference type="ARBA" id="ARBA00016337"/>
    </source>
</evidence>
<comment type="function">
    <text evidence="12">Flavin transferase that catalyzes the transfer of the FMN moiety of FAD and its covalent binding to the hydroxyl group of a threonine residue in a target flavoprotein.</text>
</comment>
<keyword evidence="14" id="KW-1185">Reference proteome</keyword>
<evidence type="ECO:0000256" key="7">
    <source>
        <dbReference type="ARBA" id="ARBA00022827"/>
    </source>
</evidence>
<evidence type="ECO:0000256" key="6">
    <source>
        <dbReference type="ARBA" id="ARBA00022723"/>
    </source>
</evidence>
<evidence type="ECO:0000313" key="14">
    <source>
        <dbReference type="Proteomes" id="UP001546774"/>
    </source>
</evidence>
<evidence type="ECO:0000256" key="5">
    <source>
        <dbReference type="ARBA" id="ARBA00022679"/>
    </source>
</evidence>
<reference evidence="13" key="1">
    <citation type="submission" date="2024-03" db="EMBL/GenBank/DDBJ databases">
        <title>Human intestinal bacterial collection.</title>
        <authorList>
            <person name="Pauvert C."/>
            <person name="Hitch T.C.A."/>
            <person name="Clavel T."/>
        </authorList>
    </citation>
    <scope>NUCLEOTIDE SEQUENCE [LARGE SCALE GENOMIC DNA]</scope>
    <source>
        <strain evidence="13">CLA-AA-H89B</strain>
    </source>
</reference>
<keyword evidence="4 11" id="KW-0285">Flavoprotein</keyword>
<keyword evidence="7 11" id="KW-0274">FAD</keyword>
<dbReference type="EMBL" id="JBBMFS010000011">
    <property type="protein sequence ID" value="MEQ2555692.1"/>
    <property type="molecule type" value="Genomic_DNA"/>
</dbReference>
<evidence type="ECO:0000256" key="9">
    <source>
        <dbReference type="ARBA" id="ARBA00031306"/>
    </source>
</evidence>
<gene>
    <name evidence="13" type="ORF">WMO37_11870</name>
</gene>
<dbReference type="InterPro" id="IPR003374">
    <property type="entry name" value="ApbE-like_sf"/>
</dbReference>
<feature type="signal peptide" evidence="12">
    <location>
        <begin position="1"/>
        <end position="19"/>
    </location>
</feature>
<evidence type="ECO:0000313" key="13">
    <source>
        <dbReference type="EMBL" id="MEQ2555692.1"/>
    </source>
</evidence>
<keyword evidence="12" id="KW-0472">Membrane</keyword>
<dbReference type="Pfam" id="PF02424">
    <property type="entry name" value="ApbE"/>
    <property type="match status" value="1"/>
</dbReference>
<keyword evidence="5 11" id="KW-0808">Transferase</keyword>
<comment type="cofactor">
    <cofactor evidence="1 12">
        <name>Mg(2+)</name>
        <dbReference type="ChEBI" id="CHEBI:18420"/>
    </cofactor>
</comment>
<comment type="catalytic activity">
    <reaction evidence="10 11 12">
        <text>L-threonyl-[protein] + FAD = FMN-L-threonyl-[protein] + AMP + H(+)</text>
        <dbReference type="Rhea" id="RHEA:36847"/>
        <dbReference type="Rhea" id="RHEA-COMP:11060"/>
        <dbReference type="Rhea" id="RHEA-COMP:11061"/>
        <dbReference type="ChEBI" id="CHEBI:15378"/>
        <dbReference type="ChEBI" id="CHEBI:30013"/>
        <dbReference type="ChEBI" id="CHEBI:57692"/>
        <dbReference type="ChEBI" id="CHEBI:74257"/>
        <dbReference type="ChEBI" id="CHEBI:456215"/>
        <dbReference type="EC" id="2.7.1.180"/>
    </reaction>
</comment>